<organism evidence="1 2">
    <name type="scientific">Neophaeococcomyces mojaviensis</name>
    <dbReference type="NCBI Taxonomy" id="3383035"/>
    <lineage>
        <taxon>Eukaryota</taxon>
        <taxon>Fungi</taxon>
        <taxon>Dikarya</taxon>
        <taxon>Ascomycota</taxon>
        <taxon>Pezizomycotina</taxon>
        <taxon>Eurotiomycetes</taxon>
        <taxon>Chaetothyriomycetidae</taxon>
        <taxon>Chaetothyriales</taxon>
        <taxon>Chaetothyriales incertae sedis</taxon>
        <taxon>Neophaeococcomyces</taxon>
    </lineage>
</organism>
<keyword evidence="2" id="KW-1185">Reference proteome</keyword>
<gene>
    <name evidence="1" type="ORF">H2198_008523</name>
</gene>
<reference evidence="1" key="1">
    <citation type="submission" date="2022-10" db="EMBL/GenBank/DDBJ databases">
        <title>Culturing micro-colonial fungi from biological soil crusts in the Mojave desert and describing Neophaeococcomyces mojavensis, and introducing the new genera and species Taxawa tesnikishii.</title>
        <authorList>
            <person name="Kurbessoian T."/>
            <person name="Stajich J.E."/>
        </authorList>
    </citation>
    <scope>NUCLEOTIDE SEQUENCE</scope>
    <source>
        <strain evidence="1">JES_112</strain>
    </source>
</reference>
<proteinExistence type="predicted"/>
<accession>A0ACC2ZX06</accession>
<dbReference type="EMBL" id="JAPDRQ010000210">
    <property type="protein sequence ID" value="KAJ9652219.1"/>
    <property type="molecule type" value="Genomic_DNA"/>
</dbReference>
<protein>
    <submittedName>
        <fullName evidence="1">Uncharacterized protein</fullName>
    </submittedName>
</protein>
<evidence type="ECO:0000313" key="1">
    <source>
        <dbReference type="EMBL" id="KAJ9652219.1"/>
    </source>
</evidence>
<name>A0ACC2ZX06_9EURO</name>
<evidence type="ECO:0000313" key="2">
    <source>
        <dbReference type="Proteomes" id="UP001172386"/>
    </source>
</evidence>
<comment type="caution">
    <text evidence="1">The sequence shown here is derived from an EMBL/GenBank/DDBJ whole genome shotgun (WGS) entry which is preliminary data.</text>
</comment>
<dbReference type="Proteomes" id="UP001172386">
    <property type="component" value="Unassembled WGS sequence"/>
</dbReference>
<sequence length="569" mass="62747">MPSTTDLSAAEYYEIEHGFYSPTNIRYQHLPISVQENSCQANIRRLYGSETEDEDEKLMKAVFGDQYHQYQLDENALAGFGFVIPDSVKNASKLSERARSIVDYDNDDNARSIYTISSDSGSEHTICDDAQGEHISVDNAQTITDINSYCYDSDHSEENSFDDAESIIWPYQIGKIIDPGLDVDDRNIIATGTYENPVNLITPTSAHTIGPPMSAEICDVETRIPTSDETVETGPYENGLGYDASPATLHYFNQAAVHITTRELVDDFIAAQATNLAGGVLDIDQVAEAEKELANDAFFVAGPQDSFFNPPSAHILDGTYNPGHLNYTTTIAAHDKNAIPLEVDDLADPDYYLGPDATHPDDFILARIAQASPCATERISKTPSCATISSRKRAASPEPEVVAKKARTTSRGFAGQFSLMVSCKLADETSNSTEQVSFGDRRNANGTICNPAFVKCPYFHSLDWEEDSRGDADLQAMLAYARTKSELAEKVGRDESEQQMRKLCHLECAEARLTGRAVGLFRYEEGHMTVEEYVENGVCVCWEGCWCSKLCTRYGDVLCPCAQQLILEA</sequence>